<reference evidence="2" key="1">
    <citation type="submission" date="2023-07" db="EMBL/GenBank/DDBJ databases">
        <authorList>
            <person name="Kim M.K."/>
        </authorList>
    </citation>
    <scope>NUCLEOTIDE SEQUENCE</scope>
    <source>
        <strain evidence="2">CA1-15</strain>
    </source>
</reference>
<dbReference type="Proteomes" id="UP001176468">
    <property type="component" value="Unassembled WGS sequence"/>
</dbReference>
<comment type="caution">
    <text evidence="2">The sequence shown here is derived from an EMBL/GenBank/DDBJ whole genome shotgun (WGS) entry which is preliminary data.</text>
</comment>
<keyword evidence="1" id="KW-0812">Transmembrane</keyword>
<dbReference type="EMBL" id="JAUQSZ010000005">
    <property type="protein sequence ID" value="MDO7842433.1"/>
    <property type="molecule type" value="Genomic_DNA"/>
</dbReference>
<gene>
    <name evidence="2" type="ORF">Q5H94_08840</name>
</gene>
<dbReference type="RefSeq" id="WP_304560896.1">
    <property type="nucleotide sequence ID" value="NZ_JAUQSZ010000005.1"/>
</dbReference>
<keyword evidence="1" id="KW-1133">Transmembrane helix</keyword>
<evidence type="ECO:0000313" key="2">
    <source>
        <dbReference type="EMBL" id="MDO7842433.1"/>
    </source>
</evidence>
<keyword evidence="1" id="KW-0472">Membrane</keyword>
<evidence type="ECO:0000313" key="3">
    <source>
        <dbReference type="Proteomes" id="UP001176468"/>
    </source>
</evidence>
<feature type="transmembrane region" description="Helical" evidence="1">
    <location>
        <begin position="92"/>
        <end position="115"/>
    </location>
</feature>
<feature type="transmembrane region" description="Helical" evidence="1">
    <location>
        <begin position="57"/>
        <end position="80"/>
    </location>
</feature>
<name>A0ABT8ZYS1_9SPHN</name>
<sequence>MTRYTASGVLRALILATMVAGTLDILAAFLFAGTAPANVLRAVASGVIGTAGANSHIGAAVGLLLHFTLMAVFANLYLIAVMRAPALNHTPVLSGIAFGLLVWILMYHFVLPIRWPGLYPINTQREVARQLLAHVAFVGIPIALIVRSASNWGRKIVANDPQ</sequence>
<protein>
    <recommendedName>
        <fullName evidence="4">DUF1440 domain-containing protein</fullName>
    </recommendedName>
</protein>
<organism evidence="2 3">
    <name type="scientific">Sphingomonas immobilis</name>
    <dbReference type="NCBI Taxonomy" id="3063997"/>
    <lineage>
        <taxon>Bacteria</taxon>
        <taxon>Pseudomonadati</taxon>
        <taxon>Pseudomonadota</taxon>
        <taxon>Alphaproteobacteria</taxon>
        <taxon>Sphingomonadales</taxon>
        <taxon>Sphingomonadaceae</taxon>
        <taxon>Sphingomonas</taxon>
    </lineage>
</organism>
<feature type="transmembrane region" description="Helical" evidence="1">
    <location>
        <begin position="12"/>
        <end position="37"/>
    </location>
</feature>
<feature type="transmembrane region" description="Helical" evidence="1">
    <location>
        <begin position="127"/>
        <end position="146"/>
    </location>
</feature>
<keyword evidence="3" id="KW-1185">Reference proteome</keyword>
<proteinExistence type="predicted"/>
<evidence type="ECO:0008006" key="4">
    <source>
        <dbReference type="Google" id="ProtNLM"/>
    </source>
</evidence>
<evidence type="ECO:0000256" key="1">
    <source>
        <dbReference type="SAM" id="Phobius"/>
    </source>
</evidence>
<accession>A0ABT8ZYS1</accession>